<keyword evidence="1" id="KW-0472">Membrane</keyword>
<keyword evidence="3" id="KW-1185">Reference proteome</keyword>
<dbReference type="EMBL" id="JACGCM010002063">
    <property type="protein sequence ID" value="KAF6145430.1"/>
    <property type="molecule type" value="Genomic_DNA"/>
</dbReference>
<evidence type="ECO:0000256" key="1">
    <source>
        <dbReference type="SAM" id="Phobius"/>
    </source>
</evidence>
<proteinExistence type="predicted"/>
<comment type="caution">
    <text evidence="2">The sequence shown here is derived from an EMBL/GenBank/DDBJ whole genome shotgun (WGS) entry which is preliminary data.</text>
</comment>
<dbReference type="AlphaFoldDB" id="A0A7J7LSA7"/>
<organism evidence="2 3">
    <name type="scientific">Kingdonia uniflora</name>
    <dbReference type="NCBI Taxonomy" id="39325"/>
    <lineage>
        <taxon>Eukaryota</taxon>
        <taxon>Viridiplantae</taxon>
        <taxon>Streptophyta</taxon>
        <taxon>Embryophyta</taxon>
        <taxon>Tracheophyta</taxon>
        <taxon>Spermatophyta</taxon>
        <taxon>Magnoliopsida</taxon>
        <taxon>Ranunculales</taxon>
        <taxon>Circaeasteraceae</taxon>
        <taxon>Kingdonia</taxon>
    </lineage>
</organism>
<keyword evidence="1" id="KW-0812">Transmembrane</keyword>
<reference evidence="2 3" key="1">
    <citation type="journal article" date="2020" name="IScience">
        <title>Genome Sequencing of the Endangered Kingdonia uniflora (Circaeasteraceae, Ranunculales) Reveals Potential Mechanisms of Evolutionary Specialization.</title>
        <authorList>
            <person name="Sun Y."/>
            <person name="Deng T."/>
            <person name="Zhang A."/>
            <person name="Moore M.J."/>
            <person name="Landis J.B."/>
            <person name="Lin N."/>
            <person name="Zhang H."/>
            <person name="Zhang X."/>
            <person name="Huang J."/>
            <person name="Zhang X."/>
            <person name="Sun H."/>
            <person name="Wang H."/>
        </authorList>
    </citation>
    <scope>NUCLEOTIDE SEQUENCE [LARGE SCALE GENOMIC DNA]</scope>
    <source>
        <strain evidence="2">TB1705</strain>
        <tissue evidence="2">Leaf</tissue>
    </source>
</reference>
<dbReference type="OrthoDB" id="513929at2759"/>
<accession>A0A7J7LSA7</accession>
<evidence type="ECO:0000313" key="2">
    <source>
        <dbReference type="EMBL" id="KAF6145430.1"/>
    </source>
</evidence>
<gene>
    <name evidence="2" type="ORF">GIB67_032553</name>
</gene>
<sequence length="132" mass="14827">MDVFLEATTLRSSYIFLPHHQHEKKVRLSSAFSTKFIDRRTTTTGVFLARSMDPERQENNPFSSEDDLNYLLKLGAGSIGGAVIIKYGSVLFSDITKPNIVQALLMIFAPMLIAVFLLVKQSRAEGQSRDIF</sequence>
<evidence type="ECO:0000313" key="3">
    <source>
        <dbReference type="Proteomes" id="UP000541444"/>
    </source>
</evidence>
<protein>
    <submittedName>
        <fullName evidence="2">Uncharacterized protein</fullName>
    </submittedName>
</protein>
<dbReference type="Proteomes" id="UP000541444">
    <property type="component" value="Unassembled WGS sequence"/>
</dbReference>
<dbReference type="PANTHER" id="PTHR37224">
    <property type="entry name" value="OS02G0804400 PROTEIN"/>
    <property type="match status" value="1"/>
</dbReference>
<keyword evidence="1" id="KW-1133">Transmembrane helix</keyword>
<feature type="transmembrane region" description="Helical" evidence="1">
    <location>
        <begin position="100"/>
        <end position="119"/>
    </location>
</feature>
<name>A0A7J7LSA7_9MAGN</name>